<name>A0A972P0G7_9BURK</name>
<dbReference type="EMBL" id="WOEZ01000289">
    <property type="protein sequence ID" value="NPT61849.1"/>
    <property type="molecule type" value="Genomic_DNA"/>
</dbReference>
<dbReference type="Proteomes" id="UP000655523">
    <property type="component" value="Unassembled WGS sequence"/>
</dbReference>
<reference evidence="1 2" key="1">
    <citation type="submission" date="2019-11" db="EMBL/GenBank/DDBJ databases">
        <title>Metabolism of dissolved organic matter in forest soils.</title>
        <authorList>
            <person name="Cyle K.T."/>
            <person name="Wilhelm R.C."/>
            <person name="Martinez C.E."/>
        </authorList>
    </citation>
    <scope>NUCLEOTIDE SEQUENCE [LARGE SCALE GENOMIC DNA]</scope>
    <source>
        <strain evidence="1 2">5N</strain>
    </source>
</reference>
<comment type="caution">
    <text evidence="1">The sequence shown here is derived from an EMBL/GenBank/DDBJ whole genome shotgun (WGS) entry which is preliminary data.</text>
</comment>
<proteinExistence type="predicted"/>
<dbReference type="RefSeq" id="WP_172177855.1">
    <property type="nucleotide sequence ID" value="NZ_WOEZ01000289.1"/>
</dbReference>
<accession>A0A972P0G7</accession>
<gene>
    <name evidence="1" type="ORF">GNZ13_46845</name>
</gene>
<evidence type="ECO:0000313" key="2">
    <source>
        <dbReference type="Proteomes" id="UP000655523"/>
    </source>
</evidence>
<organism evidence="1 2">
    <name type="scientific">Paraburkholderia elongata</name>
    <dbReference type="NCBI Taxonomy" id="2675747"/>
    <lineage>
        <taxon>Bacteria</taxon>
        <taxon>Pseudomonadati</taxon>
        <taxon>Pseudomonadota</taxon>
        <taxon>Betaproteobacteria</taxon>
        <taxon>Burkholderiales</taxon>
        <taxon>Burkholderiaceae</taxon>
        <taxon>Paraburkholderia</taxon>
    </lineage>
</organism>
<evidence type="ECO:0000313" key="1">
    <source>
        <dbReference type="EMBL" id="NPT61849.1"/>
    </source>
</evidence>
<dbReference type="AlphaFoldDB" id="A0A972P0G7"/>
<sequence>MQKIKNERPRRIEGLIRSGQSETMKVDIEWATAIAFCVDHPELVEAANEG</sequence>
<keyword evidence="2" id="KW-1185">Reference proteome</keyword>
<protein>
    <submittedName>
        <fullName evidence="1">Uncharacterized protein</fullName>
    </submittedName>
</protein>